<accession>A0A9N9PU27</accession>
<feature type="region of interest" description="Disordered" evidence="1">
    <location>
        <begin position="507"/>
        <end position="526"/>
    </location>
</feature>
<feature type="compositionally biased region" description="Low complexity" evidence="1">
    <location>
        <begin position="444"/>
        <end position="454"/>
    </location>
</feature>
<feature type="compositionally biased region" description="Acidic residues" evidence="1">
    <location>
        <begin position="643"/>
        <end position="657"/>
    </location>
</feature>
<feature type="compositionally biased region" description="Polar residues" evidence="1">
    <location>
        <begin position="413"/>
        <end position="422"/>
    </location>
</feature>
<feature type="region of interest" description="Disordered" evidence="1">
    <location>
        <begin position="1"/>
        <end position="59"/>
    </location>
</feature>
<feature type="compositionally biased region" description="Polar residues" evidence="1">
    <location>
        <begin position="26"/>
        <end position="39"/>
    </location>
</feature>
<dbReference type="OrthoDB" id="3564616at2759"/>
<feature type="region of interest" description="Disordered" evidence="1">
    <location>
        <begin position="560"/>
        <end position="843"/>
    </location>
</feature>
<feature type="compositionally biased region" description="Basic residues" evidence="1">
    <location>
        <begin position="828"/>
        <end position="843"/>
    </location>
</feature>
<feature type="compositionally biased region" description="Low complexity" evidence="1">
    <location>
        <begin position="44"/>
        <end position="59"/>
    </location>
</feature>
<feature type="compositionally biased region" description="Polar residues" evidence="1">
    <location>
        <begin position="431"/>
        <end position="443"/>
    </location>
</feature>
<name>A0A9N9PU27_9HELO</name>
<reference evidence="2" key="1">
    <citation type="submission" date="2021-07" db="EMBL/GenBank/DDBJ databases">
        <authorList>
            <person name="Durling M."/>
        </authorList>
    </citation>
    <scope>NUCLEOTIDE SEQUENCE</scope>
</reference>
<feature type="region of interest" description="Disordered" evidence="1">
    <location>
        <begin position="380"/>
        <end position="497"/>
    </location>
</feature>
<evidence type="ECO:0000256" key="1">
    <source>
        <dbReference type="SAM" id="MobiDB-lite"/>
    </source>
</evidence>
<feature type="compositionally biased region" description="Polar residues" evidence="1">
    <location>
        <begin position="1"/>
        <end position="10"/>
    </location>
</feature>
<dbReference type="Gene3D" id="3.40.220.10">
    <property type="entry name" value="Leucine Aminopeptidase, subunit E, domain 1"/>
    <property type="match status" value="1"/>
</dbReference>
<evidence type="ECO:0000313" key="3">
    <source>
        <dbReference type="Proteomes" id="UP000696280"/>
    </source>
</evidence>
<feature type="compositionally biased region" description="Acidic residues" evidence="1">
    <location>
        <begin position="583"/>
        <end position="599"/>
    </location>
</feature>
<protein>
    <submittedName>
        <fullName evidence="2">Uncharacterized protein</fullName>
    </submittedName>
</protein>
<feature type="compositionally biased region" description="Polar residues" evidence="1">
    <location>
        <begin position="601"/>
        <end position="627"/>
    </location>
</feature>
<feature type="compositionally biased region" description="Polar residues" evidence="1">
    <location>
        <begin position="507"/>
        <end position="518"/>
    </location>
</feature>
<dbReference type="Proteomes" id="UP000696280">
    <property type="component" value="Unassembled WGS sequence"/>
</dbReference>
<feature type="compositionally biased region" description="Basic and acidic residues" evidence="1">
    <location>
        <begin position="670"/>
        <end position="680"/>
    </location>
</feature>
<organism evidence="2 3">
    <name type="scientific">Hymenoscyphus fraxineus</name>
    <dbReference type="NCBI Taxonomy" id="746836"/>
    <lineage>
        <taxon>Eukaryota</taxon>
        <taxon>Fungi</taxon>
        <taxon>Dikarya</taxon>
        <taxon>Ascomycota</taxon>
        <taxon>Pezizomycotina</taxon>
        <taxon>Leotiomycetes</taxon>
        <taxon>Helotiales</taxon>
        <taxon>Helotiaceae</taxon>
        <taxon>Hymenoscyphus</taxon>
    </lineage>
</organism>
<feature type="compositionally biased region" description="Acidic residues" evidence="1">
    <location>
        <begin position="750"/>
        <end position="760"/>
    </location>
</feature>
<proteinExistence type="predicted"/>
<gene>
    <name evidence="2" type="ORF">HYFRA_00007179</name>
</gene>
<evidence type="ECO:0000313" key="2">
    <source>
        <dbReference type="EMBL" id="CAG8955163.1"/>
    </source>
</evidence>
<feature type="compositionally biased region" description="Low complexity" evidence="1">
    <location>
        <begin position="713"/>
        <end position="731"/>
    </location>
</feature>
<comment type="caution">
    <text evidence="2">The sequence shown here is derived from an EMBL/GenBank/DDBJ whole genome shotgun (WGS) entry which is preliminary data.</text>
</comment>
<feature type="compositionally biased region" description="Low complexity" evidence="1">
    <location>
        <begin position="764"/>
        <end position="777"/>
    </location>
</feature>
<dbReference type="InterPro" id="IPR043472">
    <property type="entry name" value="Macro_dom-like"/>
</dbReference>
<dbReference type="EMBL" id="CAJVRL010000060">
    <property type="protein sequence ID" value="CAG8955163.1"/>
    <property type="molecule type" value="Genomic_DNA"/>
</dbReference>
<dbReference type="AlphaFoldDB" id="A0A9N9PU27"/>
<feature type="compositionally biased region" description="Acidic residues" evidence="1">
    <location>
        <begin position="701"/>
        <end position="710"/>
    </location>
</feature>
<keyword evidence="3" id="KW-1185">Reference proteome</keyword>
<sequence>MAYSQSSPGDTPSPEIGEASDDNLDIYQNQNRRSRTTSPKPALRNQQSAANSRASSPNPLAFLHEGLVKKVRVLRADATSHPTDMLVCPSDPTLSAKWCNLTAKIHEAAGPKLANLVSNRYSAGISNPPSQRWSEYVNDNDIESPFKSFFNTVKHSPSFEMTNCDWLAHSCVPSYSHTNGRDVESLNDRQINERNNEKYNSVYLVLKKAHLVALVHWTRAFSIAIPQVQYDGEFYTPRDDAILTLAAIVDFFNHPVWGARRCNTIKRVDIIIDPTDDGLPVMNMHSKGKDIIPLIGSKKGFLRRPFPIYRPPLPARDPDANYQPPRLMHDVLSLPTDIETTDNSQQVPESQEWNLLEQARLDEDGDSIFGEFIQDSISDFQDSDAGLGNSPLNFHETMRTGSSSLEQDERTSTEGTLIASQEDSPRELTPPITSYPGNRNGPRSSAGISSHASLSPPPIDKEDTPPFRSSSPSPEYIPSTFPALRSPTDDAFNTPTIPGLNLLKTALENSSPQTSPLSRTPKRPSFSFQSLHYRLEERELPTPKITITPPQEAFRDRVAKLKDRRSSEAMVSSPLASSVINTESDEEEEWNLEDVDAEENPNVQAYTDPNTFSLDQETFQFSTSQEVTPEPSPTPPRTADSDNISEDEDVTAEEDSLSFESSSPDPDEETPLHYVEDKTQEILQPFFESDSSLSDHIPDEFSSEENENEIQDTAPSPTISTTSTLPSHPSPQADHHPEQTQDDTSASQDPEPESDTDIDIDIQSPSHSSEPSVSDSASEFEGPPEGTEDLSPTSPMFGNHPRGLRREVEGLTTVGETLDGEYWNQRGPRMRRGKRKRRGSEDD</sequence>